<sequence>MLESEERVREQVASFLHDRIQTDLVTIALRIRATIGQSPDVMASELTSVISELERVRSKEVRMASRQLSPNLATVTLDAALRDLAESYRPAMEVSIDVHSSVSHRIEQYGVSSLAEGAIFFSSMP</sequence>
<proteinExistence type="predicted"/>
<reference evidence="1" key="1">
    <citation type="submission" date="2020-05" db="EMBL/GenBank/DDBJ databases">
        <authorList>
            <person name="Chiriac C."/>
            <person name="Salcher M."/>
            <person name="Ghai R."/>
            <person name="Kavagutti S V."/>
        </authorList>
    </citation>
    <scope>NUCLEOTIDE SEQUENCE</scope>
</reference>
<evidence type="ECO:0000313" key="1">
    <source>
        <dbReference type="EMBL" id="CAB4831064.1"/>
    </source>
</evidence>
<name>A0A6J7AE11_9ZZZZ</name>
<organism evidence="1">
    <name type="scientific">freshwater metagenome</name>
    <dbReference type="NCBI Taxonomy" id="449393"/>
    <lineage>
        <taxon>unclassified sequences</taxon>
        <taxon>metagenomes</taxon>
        <taxon>ecological metagenomes</taxon>
    </lineage>
</organism>
<dbReference type="AlphaFoldDB" id="A0A6J7AE11"/>
<gene>
    <name evidence="1" type="ORF">UFOPK3204_00935</name>
</gene>
<accession>A0A6J7AE11</accession>
<protein>
    <submittedName>
        <fullName evidence="1">Unannotated protein</fullName>
    </submittedName>
</protein>
<dbReference type="EMBL" id="CAFABK010000036">
    <property type="protein sequence ID" value="CAB4831064.1"/>
    <property type="molecule type" value="Genomic_DNA"/>
</dbReference>